<name>A0ABY4QSK8_9MYCO</name>
<proteinExistence type="predicted"/>
<dbReference type="RefSeq" id="WP_219065842.1">
    <property type="nucleotide sequence ID" value="NZ_CAJUXY010000003.1"/>
</dbReference>
<protein>
    <recommendedName>
        <fullName evidence="3">PH domain-containing protein</fullName>
    </recommendedName>
</protein>
<accession>A0ABY4QSK8</accession>
<reference evidence="1" key="1">
    <citation type="submission" date="2022-05" db="EMBL/GenBank/DDBJ databases">
        <title>A methanotrophic Mycobacterium dominates a cave microbial ecosystem.</title>
        <authorList>
            <person name="Van Spanning R.J.M."/>
            <person name="Guan Q."/>
            <person name="Melkonian C."/>
            <person name="Gallant J."/>
            <person name="Polerecky L."/>
            <person name="Flot J.-F."/>
            <person name="Brandt B.W."/>
            <person name="Braster M."/>
            <person name="Iturbe Espinoza P."/>
            <person name="Aerts J."/>
            <person name="Meima-Franke M."/>
            <person name="Piersma S.R."/>
            <person name="Bunduc C."/>
            <person name="Ummels R."/>
            <person name="Pain A."/>
            <person name="Fleming E.J."/>
            <person name="van der Wel N."/>
            <person name="Gherman V.D."/>
            <person name="Sarbu S.M."/>
            <person name="Bodelier P.L.E."/>
            <person name="Bitter W."/>
        </authorList>
    </citation>
    <scope>NUCLEOTIDE SEQUENCE</scope>
    <source>
        <strain evidence="1">Sulfur Cave</strain>
    </source>
</reference>
<sequence length="78" mass="8472">MGKSSFAAAALSSDERAYDDWLTVLTQASARLDLLQTVVTELRQLCEKEDVIQSRQVLEVLERHGAITKAAAAHSDAA</sequence>
<gene>
    <name evidence="1" type="ORF">M5I08_11945</name>
</gene>
<organism evidence="1 2">
    <name type="scientific">Candidatus Mycobacterium methanotrophicum</name>
    <dbReference type="NCBI Taxonomy" id="2943498"/>
    <lineage>
        <taxon>Bacteria</taxon>
        <taxon>Bacillati</taxon>
        <taxon>Actinomycetota</taxon>
        <taxon>Actinomycetes</taxon>
        <taxon>Mycobacteriales</taxon>
        <taxon>Mycobacteriaceae</taxon>
        <taxon>Mycobacterium</taxon>
    </lineage>
</organism>
<evidence type="ECO:0000313" key="2">
    <source>
        <dbReference type="Proteomes" id="UP001056610"/>
    </source>
</evidence>
<dbReference type="EMBL" id="CP097320">
    <property type="protein sequence ID" value="UQX12789.1"/>
    <property type="molecule type" value="Genomic_DNA"/>
</dbReference>
<keyword evidence="2" id="KW-1185">Reference proteome</keyword>
<evidence type="ECO:0008006" key="3">
    <source>
        <dbReference type="Google" id="ProtNLM"/>
    </source>
</evidence>
<dbReference type="Proteomes" id="UP001056610">
    <property type="component" value="Chromosome"/>
</dbReference>
<evidence type="ECO:0000313" key="1">
    <source>
        <dbReference type="EMBL" id="UQX12789.1"/>
    </source>
</evidence>